<evidence type="ECO:0000259" key="4">
    <source>
        <dbReference type="PROSITE" id="PS50893"/>
    </source>
</evidence>
<gene>
    <name evidence="5" type="ORF">P9H32_09990</name>
</gene>
<dbReference type="InterPro" id="IPR003439">
    <property type="entry name" value="ABC_transporter-like_ATP-bd"/>
</dbReference>
<dbReference type="InterPro" id="IPR050166">
    <property type="entry name" value="ABC_transporter_ATP-bind"/>
</dbReference>
<keyword evidence="1" id="KW-0813">Transport</keyword>
<keyword evidence="6" id="KW-1185">Reference proteome</keyword>
<dbReference type="PROSITE" id="PS00211">
    <property type="entry name" value="ABC_TRANSPORTER_1"/>
    <property type="match status" value="1"/>
</dbReference>
<evidence type="ECO:0000256" key="1">
    <source>
        <dbReference type="ARBA" id="ARBA00022448"/>
    </source>
</evidence>
<sequence length="277" mass="31210">MSFKIENLTKTYQSRRGEVHAIGPVDFEVQKGEFISIVGPSGCGKSTSLYIMAGLEGATDGTILLDGNEVTEPGRDRGMVFQNYTLYPWMTVLENAQFGTTLKKNKNFELPGRANMSLKGRAEYLLDAVGMVDFFDAYPRELSGGMKQRVAIARALVTRPELLLMDEPFGALDAQTREEMQEMLRLLSQHDKTTTIFVTHDVEEAIYLSGRILVYSARPGRIIADITVPYGEDRPLDIKHEKTFLNLKKEIHELLCQQEGEKVDRTKRLRELLAQGC</sequence>
<keyword evidence="2" id="KW-0547">Nucleotide-binding</keyword>
<dbReference type="EMBL" id="JARVCO010000010">
    <property type="protein sequence ID" value="MDZ8118958.1"/>
    <property type="molecule type" value="Genomic_DNA"/>
</dbReference>
<dbReference type="PANTHER" id="PTHR42788">
    <property type="entry name" value="TAURINE IMPORT ATP-BINDING PROTEIN-RELATED"/>
    <property type="match status" value="1"/>
</dbReference>
<dbReference type="Gene3D" id="3.40.50.300">
    <property type="entry name" value="P-loop containing nucleotide triphosphate hydrolases"/>
    <property type="match status" value="1"/>
</dbReference>
<dbReference type="InterPro" id="IPR027417">
    <property type="entry name" value="P-loop_NTPase"/>
</dbReference>
<reference evidence="5 6" key="1">
    <citation type="journal article" date="2024" name="Appl. Environ. Microbiol.">
        <title>Pontiella agarivorans sp. nov., a novel marine anaerobic bacterium capable of degrading macroalgal polysaccharides and fixing nitrogen.</title>
        <authorList>
            <person name="Liu N."/>
            <person name="Kivenson V."/>
            <person name="Peng X."/>
            <person name="Cui Z."/>
            <person name="Lankiewicz T.S."/>
            <person name="Gosselin K.M."/>
            <person name="English C.J."/>
            <person name="Blair E.M."/>
            <person name="O'Malley M.A."/>
            <person name="Valentine D.L."/>
        </authorList>
    </citation>
    <scope>NUCLEOTIDE SEQUENCE [LARGE SCALE GENOMIC DNA]</scope>
    <source>
        <strain evidence="5 6">NLcol2</strain>
    </source>
</reference>
<evidence type="ECO:0000313" key="6">
    <source>
        <dbReference type="Proteomes" id="UP001290861"/>
    </source>
</evidence>
<organism evidence="5 6">
    <name type="scientific">Pontiella agarivorans</name>
    <dbReference type="NCBI Taxonomy" id="3038953"/>
    <lineage>
        <taxon>Bacteria</taxon>
        <taxon>Pseudomonadati</taxon>
        <taxon>Kiritimatiellota</taxon>
        <taxon>Kiritimatiellia</taxon>
        <taxon>Kiritimatiellales</taxon>
        <taxon>Pontiellaceae</taxon>
        <taxon>Pontiella</taxon>
    </lineage>
</organism>
<dbReference type="Proteomes" id="UP001290861">
    <property type="component" value="Unassembled WGS sequence"/>
</dbReference>
<evidence type="ECO:0000256" key="3">
    <source>
        <dbReference type="ARBA" id="ARBA00022840"/>
    </source>
</evidence>
<dbReference type="SUPFAM" id="SSF52540">
    <property type="entry name" value="P-loop containing nucleoside triphosphate hydrolases"/>
    <property type="match status" value="1"/>
</dbReference>
<dbReference type="RefSeq" id="WP_322608751.1">
    <property type="nucleotide sequence ID" value="NZ_JARVCO010000010.1"/>
</dbReference>
<dbReference type="Pfam" id="PF00005">
    <property type="entry name" value="ABC_tran"/>
    <property type="match status" value="1"/>
</dbReference>
<dbReference type="GO" id="GO:0005524">
    <property type="term" value="F:ATP binding"/>
    <property type="evidence" value="ECO:0007669"/>
    <property type="project" value="UniProtKB-KW"/>
</dbReference>
<dbReference type="SMART" id="SM00382">
    <property type="entry name" value="AAA"/>
    <property type="match status" value="1"/>
</dbReference>
<dbReference type="PANTHER" id="PTHR42788:SF13">
    <property type="entry name" value="ALIPHATIC SULFONATES IMPORT ATP-BINDING PROTEIN SSUB"/>
    <property type="match status" value="1"/>
</dbReference>
<feature type="domain" description="ABC transporter" evidence="4">
    <location>
        <begin position="3"/>
        <end position="242"/>
    </location>
</feature>
<protein>
    <submittedName>
        <fullName evidence="5">ABC transporter ATP-binding protein</fullName>
    </submittedName>
</protein>
<evidence type="ECO:0000256" key="2">
    <source>
        <dbReference type="ARBA" id="ARBA00022741"/>
    </source>
</evidence>
<dbReference type="InterPro" id="IPR003593">
    <property type="entry name" value="AAA+_ATPase"/>
</dbReference>
<dbReference type="InterPro" id="IPR017871">
    <property type="entry name" value="ABC_transporter-like_CS"/>
</dbReference>
<evidence type="ECO:0000313" key="5">
    <source>
        <dbReference type="EMBL" id="MDZ8118958.1"/>
    </source>
</evidence>
<comment type="caution">
    <text evidence="5">The sequence shown here is derived from an EMBL/GenBank/DDBJ whole genome shotgun (WGS) entry which is preliminary data.</text>
</comment>
<dbReference type="CDD" id="cd03293">
    <property type="entry name" value="ABC_NrtD_SsuB_transporters"/>
    <property type="match status" value="1"/>
</dbReference>
<name>A0ABU5MXL9_9BACT</name>
<proteinExistence type="predicted"/>
<dbReference type="PROSITE" id="PS50893">
    <property type="entry name" value="ABC_TRANSPORTER_2"/>
    <property type="match status" value="1"/>
</dbReference>
<accession>A0ABU5MXL9</accession>
<keyword evidence="3 5" id="KW-0067">ATP-binding</keyword>